<feature type="transmembrane region" description="Helical" evidence="1">
    <location>
        <begin position="92"/>
        <end position="113"/>
    </location>
</feature>
<proteinExistence type="predicted"/>
<evidence type="ECO:0008006" key="4">
    <source>
        <dbReference type="Google" id="ProtNLM"/>
    </source>
</evidence>
<evidence type="ECO:0000313" key="3">
    <source>
        <dbReference type="Proteomes" id="UP000250043"/>
    </source>
</evidence>
<gene>
    <name evidence="2" type="ORF">OBBRIDRAFT_795998</name>
</gene>
<name>A0A8E2ASR8_9APHY</name>
<dbReference type="AlphaFoldDB" id="A0A8E2ASR8"/>
<dbReference type="Proteomes" id="UP000250043">
    <property type="component" value="Unassembled WGS sequence"/>
</dbReference>
<dbReference type="OrthoDB" id="10476051at2759"/>
<protein>
    <recommendedName>
        <fullName evidence="4">Transmembrane protein</fullName>
    </recommendedName>
</protein>
<keyword evidence="1" id="KW-0812">Transmembrane</keyword>
<reference evidence="2 3" key="1">
    <citation type="submission" date="2016-07" db="EMBL/GenBank/DDBJ databases">
        <title>Draft genome of the white-rot fungus Obba rivulosa 3A-2.</title>
        <authorList>
            <consortium name="DOE Joint Genome Institute"/>
            <person name="Miettinen O."/>
            <person name="Riley R."/>
            <person name="Acob R."/>
            <person name="Barry K."/>
            <person name="Cullen D."/>
            <person name="De Vries R."/>
            <person name="Hainaut M."/>
            <person name="Hatakka A."/>
            <person name="Henrissat B."/>
            <person name="Hilden K."/>
            <person name="Kuo R."/>
            <person name="Labutti K."/>
            <person name="Lipzen A."/>
            <person name="Makela M.R."/>
            <person name="Sandor L."/>
            <person name="Spatafora J.W."/>
            <person name="Grigoriev I.V."/>
            <person name="Hibbett D.S."/>
        </authorList>
    </citation>
    <scope>NUCLEOTIDE SEQUENCE [LARGE SCALE GENOMIC DNA]</scope>
    <source>
        <strain evidence="2 3">3A-2</strain>
    </source>
</reference>
<keyword evidence="3" id="KW-1185">Reference proteome</keyword>
<evidence type="ECO:0000313" key="2">
    <source>
        <dbReference type="EMBL" id="OCH87680.1"/>
    </source>
</evidence>
<accession>A0A8E2ASR8</accession>
<keyword evidence="1" id="KW-0472">Membrane</keyword>
<keyword evidence="1" id="KW-1133">Transmembrane helix</keyword>
<sequence>MFLFRSIFLSATVAFIFIANLAVYVAAAPQFLPFHFVMAEIPSSAVASSAASPTLPVAVPGVVNVDPSAASASASSIPSAAAESPPSQTNSAFSMFAGPGVLLSTAVAGIYLIF</sequence>
<dbReference type="EMBL" id="KV722477">
    <property type="protein sequence ID" value="OCH87680.1"/>
    <property type="molecule type" value="Genomic_DNA"/>
</dbReference>
<organism evidence="2 3">
    <name type="scientific">Obba rivulosa</name>
    <dbReference type="NCBI Taxonomy" id="1052685"/>
    <lineage>
        <taxon>Eukaryota</taxon>
        <taxon>Fungi</taxon>
        <taxon>Dikarya</taxon>
        <taxon>Basidiomycota</taxon>
        <taxon>Agaricomycotina</taxon>
        <taxon>Agaricomycetes</taxon>
        <taxon>Polyporales</taxon>
        <taxon>Gelatoporiaceae</taxon>
        <taxon>Obba</taxon>
    </lineage>
</organism>
<evidence type="ECO:0000256" key="1">
    <source>
        <dbReference type="SAM" id="Phobius"/>
    </source>
</evidence>